<evidence type="ECO:0000256" key="9">
    <source>
        <dbReference type="ARBA" id="ARBA00032492"/>
    </source>
</evidence>
<dbReference type="SUPFAM" id="SSF53448">
    <property type="entry name" value="Nucleotide-diphospho-sugar transferases"/>
    <property type="match status" value="1"/>
</dbReference>
<evidence type="ECO:0000256" key="8">
    <source>
        <dbReference type="ARBA" id="ARBA00022842"/>
    </source>
</evidence>
<dbReference type="GO" id="GO:0046872">
    <property type="term" value="F:metal ion binding"/>
    <property type="evidence" value="ECO:0007669"/>
    <property type="project" value="UniProtKB-KW"/>
</dbReference>
<dbReference type="EMBL" id="LJIX01000006">
    <property type="protein sequence ID" value="KQL19299.1"/>
    <property type="molecule type" value="Genomic_DNA"/>
</dbReference>
<evidence type="ECO:0000256" key="3">
    <source>
        <dbReference type="ARBA" id="ARBA00012461"/>
    </source>
</evidence>
<feature type="domain" description="Nucleotidyl transferase" evidence="12">
    <location>
        <begin position="2"/>
        <end position="236"/>
    </location>
</feature>
<comment type="caution">
    <text evidence="13">The sequence shown here is derived from an EMBL/GenBank/DDBJ whole genome shotgun (WGS) entry which is preliminary data.</text>
</comment>
<sequence>MKGVILAGGSGSRLKPFTQVFNKHLLPVGKYPMIYWPILKLREAGIKEILIITNPKDIPSFIEIVGYGENLNVELHYQIQPNVGGGIADALLGARHFINKEKFIVILGDNIFEDSLTPYVHTFKEQEKGARVLLKEVKDPTRYGVPYINPIKRLILSIIEKPVHPPSSYCVTGIYMYDHEVFQYIDAAQPSDRNELEITDVNNMYIKNKQLEYDILKGWWIDAGTHESLFKAFQYVNTNPIGENNK</sequence>
<evidence type="ECO:0000256" key="11">
    <source>
        <dbReference type="ARBA" id="ARBA00049336"/>
    </source>
</evidence>
<keyword evidence="8" id="KW-0460">Magnesium</keyword>
<organism evidence="13 14">
    <name type="scientific">Cytobacillus solani</name>
    <dbReference type="NCBI Taxonomy" id="1637975"/>
    <lineage>
        <taxon>Bacteria</taxon>
        <taxon>Bacillati</taxon>
        <taxon>Bacillota</taxon>
        <taxon>Bacilli</taxon>
        <taxon>Bacillales</taxon>
        <taxon>Bacillaceae</taxon>
        <taxon>Cytobacillus</taxon>
    </lineage>
</organism>
<gene>
    <name evidence="13" type="ORF">AN957_12450</name>
</gene>
<comment type="catalytic activity">
    <reaction evidence="11">
        <text>dTTP + alpha-D-glucose 1-phosphate + H(+) = dTDP-alpha-D-glucose + diphosphate</text>
        <dbReference type="Rhea" id="RHEA:15225"/>
        <dbReference type="ChEBI" id="CHEBI:15378"/>
        <dbReference type="ChEBI" id="CHEBI:33019"/>
        <dbReference type="ChEBI" id="CHEBI:37568"/>
        <dbReference type="ChEBI" id="CHEBI:57477"/>
        <dbReference type="ChEBI" id="CHEBI:58601"/>
        <dbReference type="EC" id="2.7.7.24"/>
    </reaction>
</comment>
<evidence type="ECO:0000256" key="7">
    <source>
        <dbReference type="ARBA" id="ARBA00022723"/>
    </source>
</evidence>
<name>A0A0Q3VHR7_9BACI</name>
<keyword evidence="13" id="KW-0167">Capsid protein</keyword>
<dbReference type="InterPro" id="IPR029044">
    <property type="entry name" value="Nucleotide-diphossugar_trans"/>
</dbReference>
<evidence type="ECO:0000256" key="10">
    <source>
        <dbReference type="ARBA" id="ARBA00032598"/>
    </source>
</evidence>
<evidence type="ECO:0000313" key="14">
    <source>
        <dbReference type="Proteomes" id="UP000050996"/>
    </source>
</evidence>
<dbReference type="STRING" id="1637975.AN957_12450"/>
<evidence type="ECO:0000256" key="4">
    <source>
        <dbReference type="ARBA" id="ARBA00017654"/>
    </source>
</evidence>
<dbReference type="GO" id="GO:0008879">
    <property type="term" value="F:glucose-1-phosphate thymidylyltransferase activity"/>
    <property type="evidence" value="ECO:0007669"/>
    <property type="project" value="UniProtKB-EC"/>
</dbReference>
<keyword evidence="14" id="KW-1185">Reference proteome</keyword>
<reference evidence="13 14" key="1">
    <citation type="submission" date="2015-09" db="EMBL/GenBank/DDBJ databases">
        <title>Genome sequencing project for genomic taxonomy and phylogenomics of Bacillus-like bacteria.</title>
        <authorList>
            <person name="Liu B."/>
            <person name="Wang J."/>
            <person name="Zhu Y."/>
            <person name="Liu G."/>
            <person name="Chen Q."/>
            <person name="Chen Z."/>
            <person name="Lan J."/>
            <person name="Che J."/>
            <person name="Ge C."/>
            <person name="Shi H."/>
            <person name="Pan Z."/>
            <person name="Liu X."/>
        </authorList>
    </citation>
    <scope>NUCLEOTIDE SEQUENCE [LARGE SCALE GENOMIC DNA]</scope>
    <source>
        <strain evidence="13 14">FJAT-18043</strain>
    </source>
</reference>
<evidence type="ECO:0000256" key="2">
    <source>
        <dbReference type="ARBA" id="ARBA00010480"/>
    </source>
</evidence>
<comment type="similarity">
    <text evidence="2">Belongs to the glucose-1-phosphate thymidylyltransferase family.</text>
</comment>
<dbReference type="InterPro" id="IPR005907">
    <property type="entry name" value="G1P_thy_trans_s"/>
</dbReference>
<dbReference type="Proteomes" id="UP000050996">
    <property type="component" value="Unassembled WGS sequence"/>
</dbReference>
<accession>A0A0Q3VHR7</accession>
<keyword evidence="5" id="KW-0808">Transferase</keyword>
<keyword evidence="7" id="KW-0479">Metal-binding</keyword>
<evidence type="ECO:0000256" key="1">
    <source>
        <dbReference type="ARBA" id="ARBA00001946"/>
    </source>
</evidence>
<dbReference type="PATRIC" id="fig|1637975.4.peg.2318"/>
<dbReference type="Gene3D" id="3.90.550.10">
    <property type="entry name" value="Spore Coat Polysaccharide Biosynthesis Protein SpsA, Chain A"/>
    <property type="match status" value="1"/>
</dbReference>
<dbReference type="PANTHER" id="PTHR43532">
    <property type="entry name" value="GLUCOSE-1-PHOSPHATE THYMIDYLYLTRANSFERASE"/>
    <property type="match status" value="1"/>
</dbReference>
<dbReference type="AlphaFoldDB" id="A0A0Q3VHR7"/>
<evidence type="ECO:0000259" key="12">
    <source>
        <dbReference type="Pfam" id="PF00483"/>
    </source>
</evidence>
<dbReference type="PANTHER" id="PTHR43532:SF1">
    <property type="entry name" value="GLUCOSE-1-PHOSPHATE THYMIDYLYLTRANSFERASE 1"/>
    <property type="match status" value="1"/>
</dbReference>
<keyword evidence="6" id="KW-0548">Nucleotidyltransferase</keyword>
<protein>
    <recommendedName>
        <fullName evidence="4">Glucose-1-phosphate thymidylyltransferase</fullName>
        <ecNumber evidence="3">2.7.7.24</ecNumber>
    </recommendedName>
    <alternativeName>
        <fullName evidence="10">dTDP-glucose pyrophosphorylase</fullName>
    </alternativeName>
    <alternativeName>
        <fullName evidence="9">dTDP-glucose synthase</fullName>
    </alternativeName>
</protein>
<evidence type="ECO:0000256" key="6">
    <source>
        <dbReference type="ARBA" id="ARBA00022695"/>
    </source>
</evidence>
<dbReference type="RefSeq" id="WP_056684417.1">
    <property type="nucleotide sequence ID" value="NZ_CP085712.1"/>
</dbReference>
<keyword evidence="13" id="KW-0946">Virion</keyword>
<evidence type="ECO:0000313" key="13">
    <source>
        <dbReference type="EMBL" id="KQL19299.1"/>
    </source>
</evidence>
<evidence type="ECO:0000256" key="5">
    <source>
        <dbReference type="ARBA" id="ARBA00022679"/>
    </source>
</evidence>
<proteinExistence type="inferred from homology"/>
<dbReference type="InterPro" id="IPR005835">
    <property type="entry name" value="NTP_transferase_dom"/>
</dbReference>
<dbReference type="Pfam" id="PF00483">
    <property type="entry name" value="NTP_transferase"/>
    <property type="match status" value="1"/>
</dbReference>
<comment type="cofactor">
    <cofactor evidence="1">
        <name>Mg(2+)</name>
        <dbReference type="ChEBI" id="CHEBI:18420"/>
    </cofactor>
</comment>
<dbReference type="EC" id="2.7.7.24" evidence="3"/>